<dbReference type="OrthoDB" id="5593818at2759"/>
<evidence type="ECO:0000313" key="4">
    <source>
        <dbReference type="Proteomes" id="UP000515158"/>
    </source>
</evidence>
<sequence length="139" mass="16013">MDLTQRVECADFQLFQANLKVMRDIDDKIINTLNSKLPTNFSRNDVNPSTTCKELFTELSSTYAHREKVIKGCITLSANRIKLLAGEKDADPDNASILKDLRKEQTKLRMLQSELGVEEVVKERSLKVFQERCRAYYKP</sequence>
<dbReference type="AlphaFoldDB" id="A0A6P8Z289"/>
<dbReference type="GeneID" id="117646727"/>
<reference evidence="5" key="1">
    <citation type="submission" date="2025-08" db="UniProtKB">
        <authorList>
            <consortium name="RefSeq"/>
        </authorList>
    </citation>
    <scope>IDENTIFICATION</scope>
    <source>
        <tissue evidence="5">Total insect</tissue>
    </source>
</reference>
<evidence type="ECO:0000256" key="2">
    <source>
        <dbReference type="ARBA" id="ARBA00024228"/>
    </source>
</evidence>
<dbReference type="PANTHER" id="PTHR31905:SF2">
    <property type="entry name" value="PROTEIN MIX23"/>
    <property type="match status" value="1"/>
</dbReference>
<name>A0A6P8Z289_THRPL</name>
<evidence type="ECO:0000256" key="3">
    <source>
        <dbReference type="ARBA" id="ARBA00030733"/>
    </source>
</evidence>
<organism evidence="5">
    <name type="scientific">Thrips palmi</name>
    <name type="common">Melon thrips</name>
    <dbReference type="NCBI Taxonomy" id="161013"/>
    <lineage>
        <taxon>Eukaryota</taxon>
        <taxon>Metazoa</taxon>
        <taxon>Ecdysozoa</taxon>
        <taxon>Arthropoda</taxon>
        <taxon>Hexapoda</taxon>
        <taxon>Insecta</taxon>
        <taxon>Pterygota</taxon>
        <taxon>Neoptera</taxon>
        <taxon>Paraneoptera</taxon>
        <taxon>Thysanoptera</taxon>
        <taxon>Terebrantia</taxon>
        <taxon>Thripoidea</taxon>
        <taxon>Thripidae</taxon>
        <taxon>Thrips</taxon>
    </lineage>
</organism>
<dbReference type="Pfam" id="PF09774">
    <property type="entry name" value="MIX23"/>
    <property type="match status" value="1"/>
</dbReference>
<proteinExistence type="inferred from homology"/>
<protein>
    <recommendedName>
        <fullName evidence="2">Protein MIX23</fullName>
    </recommendedName>
    <alternativeName>
        <fullName evidence="3">Coiled-coil domain-containing protein 58</fullName>
    </alternativeName>
</protein>
<dbReference type="InParanoid" id="A0A6P8Z289"/>
<dbReference type="PANTHER" id="PTHR31905">
    <property type="entry name" value="COILED-COIL DOMAIN-CONTAINING PROTEIN 58"/>
    <property type="match status" value="1"/>
</dbReference>
<evidence type="ECO:0000313" key="5">
    <source>
        <dbReference type="RefSeq" id="XP_034243761.1"/>
    </source>
</evidence>
<comment type="similarity">
    <text evidence="1">Belongs to the MIX23 family.</text>
</comment>
<gene>
    <name evidence="5" type="primary">LOC117646727</name>
</gene>
<dbReference type="RefSeq" id="XP_034243761.1">
    <property type="nucleotide sequence ID" value="XM_034387870.1"/>
</dbReference>
<accession>A0A6P8Z289</accession>
<dbReference type="KEGG" id="tpal:117646727"/>
<dbReference type="FunCoup" id="A0A6P8Z289">
    <property type="interactions" value="998"/>
</dbReference>
<dbReference type="InterPro" id="IPR019171">
    <property type="entry name" value="MIX23"/>
</dbReference>
<dbReference type="Proteomes" id="UP000515158">
    <property type="component" value="Unplaced"/>
</dbReference>
<keyword evidence="4" id="KW-1185">Reference proteome</keyword>
<dbReference type="CTD" id="40159"/>
<dbReference type="GO" id="GO:0005758">
    <property type="term" value="C:mitochondrial intermembrane space"/>
    <property type="evidence" value="ECO:0007669"/>
    <property type="project" value="InterPro"/>
</dbReference>
<evidence type="ECO:0000256" key="1">
    <source>
        <dbReference type="ARBA" id="ARBA00024204"/>
    </source>
</evidence>